<proteinExistence type="predicted"/>
<organism evidence="1">
    <name type="scientific">marine metagenome</name>
    <dbReference type="NCBI Taxonomy" id="408172"/>
    <lineage>
        <taxon>unclassified sequences</taxon>
        <taxon>metagenomes</taxon>
        <taxon>ecological metagenomes</taxon>
    </lineage>
</organism>
<sequence>MDKSLESVKQFYNDINDQYTEYILRCVPRYAEMQWA</sequence>
<name>A0A381WW30_9ZZZZ</name>
<feature type="non-terminal residue" evidence="1">
    <location>
        <position position="36"/>
    </location>
</feature>
<protein>
    <submittedName>
        <fullName evidence="1">Uncharacterized protein</fullName>
    </submittedName>
</protein>
<dbReference type="EMBL" id="UINC01013028">
    <property type="protein sequence ID" value="SVA56532.1"/>
    <property type="molecule type" value="Genomic_DNA"/>
</dbReference>
<evidence type="ECO:0000313" key="1">
    <source>
        <dbReference type="EMBL" id="SVA56532.1"/>
    </source>
</evidence>
<gene>
    <name evidence="1" type="ORF">METZ01_LOCUS109386</name>
</gene>
<accession>A0A381WW30</accession>
<reference evidence="1" key="1">
    <citation type="submission" date="2018-05" db="EMBL/GenBank/DDBJ databases">
        <authorList>
            <person name="Lanie J.A."/>
            <person name="Ng W.-L."/>
            <person name="Kazmierczak K.M."/>
            <person name="Andrzejewski T.M."/>
            <person name="Davidsen T.M."/>
            <person name="Wayne K.J."/>
            <person name="Tettelin H."/>
            <person name="Glass J.I."/>
            <person name="Rusch D."/>
            <person name="Podicherti R."/>
            <person name="Tsui H.-C.T."/>
            <person name="Winkler M.E."/>
        </authorList>
    </citation>
    <scope>NUCLEOTIDE SEQUENCE</scope>
</reference>
<dbReference type="AlphaFoldDB" id="A0A381WW30"/>